<proteinExistence type="predicted"/>
<comment type="caution">
    <text evidence="2">The sequence shown here is derived from an EMBL/GenBank/DDBJ whole genome shotgun (WGS) entry which is preliminary data.</text>
</comment>
<dbReference type="PANTHER" id="PTHR43649">
    <property type="entry name" value="ARABINOSE-BINDING PROTEIN-RELATED"/>
    <property type="match status" value="1"/>
</dbReference>
<sequence>MSTSQRRRLPARAVAVLAGGALLGAALTACGSDTDAAETGSAADLDAALEAGGELTYWTWTPSGEAQAEAFMAEYPNVEVEVVNAGTSVDQYTALQNAVAAGSGAPDVAQIEYYAMQQFALSDSLVDLNQYGFADLEDQYTASTWGAVNLNGGIYGLPQDSGPMIMLYNQAIFDEFDLGVPATWDEYIAAAEALHTADPTKYLTNDAGDPGYAQPLIWQAGGQPYQVDGTNVTIDLQDEGTKRWADTWNQMLEPGLLAPIPTWSDDWWKALSNGTVASIITGAWMPGILEGSVPEGAGDWRAAPVPSYDGSPVTAENGGSAQAVLKQSDDPALAAAFLRWLNSSEESVGVFLESGGFPSTTADLNSEEFLDYAPEYFGGQQINQVGVAASENVVPGFQYLPFQVYANSVFPDTVGTAYTDQSDLNAGLQAWQEQLVTYGESQGFQVN</sequence>
<dbReference type="PANTHER" id="PTHR43649:SF14">
    <property type="entry name" value="BLR3389 PROTEIN"/>
    <property type="match status" value="1"/>
</dbReference>
<dbReference type="SUPFAM" id="SSF53850">
    <property type="entry name" value="Periplasmic binding protein-like II"/>
    <property type="match status" value="1"/>
</dbReference>
<dbReference type="InterPro" id="IPR006059">
    <property type="entry name" value="SBP"/>
</dbReference>
<dbReference type="PROSITE" id="PS51257">
    <property type="entry name" value="PROKAR_LIPOPROTEIN"/>
    <property type="match status" value="1"/>
</dbReference>
<feature type="signal peptide" evidence="1">
    <location>
        <begin position="1"/>
        <end position="31"/>
    </location>
</feature>
<dbReference type="RefSeq" id="WP_387973857.1">
    <property type="nucleotide sequence ID" value="NZ_JBHRWO010000009.1"/>
</dbReference>
<accession>A0ABV7PXF7</accession>
<protein>
    <submittedName>
        <fullName evidence="2">ABC transporter substrate-binding protein</fullName>
    </submittedName>
</protein>
<evidence type="ECO:0000313" key="3">
    <source>
        <dbReference type="Proteomes" id="UP001595712"/>
    </source>
</evidence>
<evidence type="ECO:0000256" key="1">
    <source>
        <dbReference type="SAM" id="SignalP"/>
    </source>
</evidence>
<dbReference type="CDD" id="cd13585">
    <property type="entry name" value="PBP2_TMBP_like"/>
    <property type="match status" value="1"/>
</dbReference>
<gene>
    <name evidence="2" type="ORF">ACFO8M_09505</name>
</gene>
<dbReference type="EMBL" id="JBHRWO010000009">
    <property type="protein sequence ID" value="MFC3492721.1"/>
    <property type="molecule type" value="Genomic_DNA"/>
</dbReference>
<dbReference type="Pfam" id="PF01547">
    <property type="entry name" value="SBP_bac_1"/>
    <property type="match status" value="1"/>
</dbReference>
<dbReference type="Gene3D" id="3.40.190.10">
    <property type="entry name" value="Periplasmic binding protein-like II"/>
    <property type="match status" value="1"/>
</dbReference>
<name>A0ABV7PXF7_9ACTN</name>
<dbReference type="Proteomes" id="UP001595712">
    <property type="component" value="Unassembled WGS sequence"/>
</dbReference>
<organism evidence="2 3">
    <name type="scientific">Glycomyces rhizosphaerae</name>
    <dbReference type="NCBI Taxonomy" id="2054422"/>
    <lineage>
        <taxon>Bacteria</taxon>
        <taxon>Bacillati</taxon>
        <taxon>Actinomycetota</taxon>
        <taxon>Actinomycetes</taxon>
        <taxon>Glycomycetales</taxon>
        <taxon>Glycomycetaceae</taxon>
        <taxon>Glycomyces</taxon>
    </lineage>
</organism>
<keyword evidence="3" id="KW-1185">Reference proteome</keyword>
<evidence type="ECO:0000313" key="2">
    <source>
        <dbReference type="EMBL" id="MFC3492721.1"/>
    </source>
</evidence>
<reference evidence="3" key="1">
    <citation type="journal article" date="2019" name="Int. J. Syst. Evol. Microbiol.">
        <title>The Global Catalogue of Microorganisms (GCM) 10K type strain sequencing project: providing services to taxonomists for standard genome sequencing and annotation.</title>
        <authorList>
            <consortium name="The Broad Institute Genomics Platform"/>
            <consortium name="The Broad Institute Genome Sequencing Center for Infectious Disease"/>
            <person name="Wu L."/>
            <person name="Ma J."/>
        </authorList>
    </citation>
    <scope>NUCLEOTIDE SEQUENCE [LARGE SCALE GENOMIC DNA]</scope>
    <source>
        <strain evidence="3">CGMCC 4.7396</strain>
    </source>
</reference>
<keyword evidence="1" id="KW-0732">Signal</keyword>
<feature type="chain" id="PRO_5045219612" evidence="1">
    <location>
        <begin position="32"/>
        <end position="447"/>
    </location>
</feature>
<dbReference type="InterPro" id="IPR050490">
    <property type="entry name" value="Bact_solute-bd_prot1"/>
</dbReference>